<keyword evidence="2" id="KW-1185">Reference proteome</keyword>
<keyword evidence="1" id="KW-0489">Methyltransferase</keyword>
<dbReference type="SUPFAM" id="SSF53335">
    <property type="entry name" value="S-adenosyl-L-methionine-dependent methyltransferases"/>
    <property type="match status" value="1"/>
</dbReference>
<dbReference type="RefSeq" id="WP_270037774.1">
    <property type="nucleotide sequence ID" value="NZ_JAPDOD010000001.1"/>
</dbReference>
<sequence length="184" mass="19408">MIAALEWSTGSMVPAGFAAVCAEVGAREAPTVVECGSGFSTLELARLVSERGGRLVSLEHDELWAGRVREHLAAAGLAGTAEVVLAPLEPGPGLPWYAAHALASVPDAIDVLLVDGPPAFEPGTGLSRYPALPVLLPRLTDGAVVVLDDLDRPGEQQVLEAWTRECGFRFEIRPAERIAVGHRT</sequence>
<keyword evidence="1" id="KW-0808">Transferase</keyword>
<dbReference type="InterPro" id="IPR029063">
    <property type="entry name" value="SAM-dependent_MTases_sf"/>
</dbReference>
<organism evidence="1 2">
    <name type="scientific">Solirubrobacter ginsenosidimutans</name>
    <dbReference type="NCBI Taxonomy" id="490573"/>
    <lineage>
        <taxon>Bacteria</taxon>
        <taxon>Bacillati</taxon>
        <taxon>Actinomycetota</taxon>
        <taxon>Thermoleophilia</taxon>
        <taxon>Solirubrobacterales</taxon>
        <taxon>Solirubrobacteraceae</taxon>
        <taxon>Solirubrobacter</taxon>
    </lineage>
</organism>
<evidence type="ECO:0000313" key="1">
    <source>
        <dbReference type="EMBL" id="MDA0159113.1"/>
    </source>
</evidence>
<dbReference type="GO" id="GO:0032259">
    <property type="term" value="P:methylation"/>
    <property type="evidence" value="ECO:0007669"/>
    <property type="project" value="UniProtKB-KW"/>
</dbReference>
<gene>
    <name evidence="1" type="ORF">OM076_02450</name>
</gene>
<dbReference type="GO" id="GO:0008168">
    <property type="term" value="F:methyltransferase activity"/>
    <property type="evidence" value="ECO:0007669"/>
    <property type="project" value="UniProtKB-KW"/>
</dbReference>
<evidence type="ECO:0000313" key="2">
    <source>
        <dbReference type="Proteomes" id="UP001149140"/>
    </source>
</evidence>
<dbReference type="EMBL" id="JAPDOD010000001">
    <property type="protein sequence ID" value="MDA0159113.1"/>
    <property type="molecule type" value="Genomic_DNA"/>
</dbReference>
<accession>A0A9X3MT08</accession>
<dbReference type="Gene3D" id="3.40.50.150">
    <property type="entry name" value="Vaccinia Virus protein VP39"/>
    <property type="match status" value="1"/>
</dbReference>
<reference evidence="1" key="1">
    <citation type="submission" date="2022-10" db="EMBL/GenBank/DDBJ databases">
        <title>The WGS of Solirubrobacter ginsenosidimutans DSM 21036.</title>
        <authorList>
            <person name="Jiang Z."/>
        </authorList>
    </citation>
    <scope>NUCLEOTIDE SEQUENCE</scope>
    <source>
        <strain evidence="1">DSM 21036</strain>
    </source>
</reference>
<protein>
    <submittedName>
        <fullName evidence="1">Class I SAM-dependent methyltransferase</fullName>
    </submittedName>
</protein>
<name>A0A9X3MT08_9ACTN</name>
<comment type="caution">
    <text evidence="1">The sequence shown here is derived from an EMBL/GenBank/DDBJ whole genome shotgun (WGS) entry which is preliminary data.</text>
</comment>
<dbReference type="Pfam" id="PF13578">
    <property type="entry name" value="Methyltransf_24"/>
    <property type="match status" value="1"/>
</dbReference>
<proteinExistence type="predicted"/>
<dbReference type="Proteomes" id="UP001149140">
    <property type="component" value="Unassembled WGS sequence"/>
</dbReference>
<dbReference type="AlphaFoldDB" id="A0A9X3MT08"/>